<evidence type="ECO:0000256" key="1">
    <source>
        <dbReference type="ARBA" id="ARBA00022603"/>
    </source>
</evidence>
<dbReference type="InterPro" id="IPR041698">
    <property type="entry name" value="Methyltransf_25"/>
</dbReference>
<reference evidence="4 5" key="1">
    <citation type="submission" date="2023-08" db="EMBL/GenBank/DDBJ databases">
        <title>Black Yeasts Isolated from many extreme environments.</title>
        <authorList>
            <person name="Coleine C."/>
            <person name="Stajich J.E."/>
            <person name="Selbmann L."/>
        </authorList>
    </citation>
    <scope>NUCLEOTIDE SEQUENCE [LARGE SCALE GENOMIC DNA]</scope>
    <source>
        <strain evidence="4 5">CCFEE 6328</strain>
    </source>
</reference>
<evidence type="ECO:0000313" key="5">
    <source>
        <dbReference type="Proteomes" id="UP001345691"/>
    </source>
</evidence>
<dbReference type="Pfam" id="PF13649">
    <property type="entry name" value="Methyltransf_25"/>
    <property type="match status" value="1"/>
</dbReference>
<feature type="domain" description="Methyltransferase" evidence="3">
    <location>
        <begin position="50"/>
        <end position="143"/>
    </location>
</feature>
<dbReference type="SUPFAM" id="SSF53335">
    <property type="entry name" value="S-adenosyl-L-methionine-dependent methyltransferases"/>
    <property type="match status" value="1"/>
</dbReference>
<keyword evidence="2" id="KW-0808">Transferase</keyword>
<dbReference type="Gene3D" id="3.40.50.150">
    <property type="entry name" value="Vaccinia Virus protein VP39"/>
    <property type="match status" value="1"/>
</dbReference>
<proteinExistence type="predicted"/>
<organism evidence="4 5">
    <name type="scientific">Exophiala sideris</name>
    <dbReference type="NCBI Taxonomy" id="1016849"/>
    <lineage>
        <taxon>Eukaryota</taxon>
        <taxon>Fungi</taxon>
        <taxon>Dikarya</taxon>
        <taxon>Ascomycota</taxon>
        <taxon>Pezizomycotina</taxon>
        <taxon>Eurotiomycetes</taxon>
        <taxon>Chaetothyriomycetidae</taxon>
        <taxon>Chaetothyriales</taxon>
        <taxon>Herpotrichiellaceae</taxon>
        <taxon>Exophiala</taxon>
    </lineage>
</organism>
<evidence type="ECO:0000313" key="4">
    <source>
        <dbReference type="EMBL" id="KAK5065883.1"/>
    </source>
</evidence>
<dbReference type="Proteomes" id="UP001345691">
    <property type="component" value="Unassembled WGS sequence"/>
</dbReference>
<sequence>MAPTENTQHLDAESLFDSVGPAYESAFADCSAQQASITWLLEHLPAQASVLDIGCGTGRPVCSSLVAAGHRVLGIDVSSVMIAVATRNVPEASFEKIDIKDFKPADGKQYDAITVYFSMIASVTQDQIRDTIAKIYAWLKEGGVFVFATVPISGEKMDIAWMGRPIVASSLSSEEVLEAMRAARFEVLKAENSKYLPRAVEAGICKEEDVWEEEHLFVYATK</sequence>
<accession>A0ABR0JIS8</accession>
<keyword evidence="5" id="KW-1185">Reference proteome</keyword>
<dbReference type="CDD" id="cd02440">
    <property type="entry name" value="AdoMet_MTases"/>
    <property type="match status" value="1"/>
</dbReference>
<evidence type="ECO:0000256" key="2">
    <source>
        <dbReference type="ARBA" id="ARBA00022679"/>
    </source>
</evidence>
<dbReference type="PANTHER" id="PTHR43861">
    <property type="entry name" value="TRANS-ACONITATE 2-METHYLTRANSFERASE-RELATED"/>
    <property type="match status" value="1"/>
</dbReference>
<dbReference type="InterPro" id="IPR029063">
    <property type="entry name" value="SAM-dependent_MTases_sf"/>
</dbReference>
<comment type="caution">
    <text evidence="4">The sequence shown here is derived from an EMBL/GenBank/DDBJ whole genome shotgun (WGS) entry which is preliminary data.</text>
</comment>
<gene>
    <name evidence="4" type="ORF">LTR69_003433</name>
</gene>
<protein>
    <recommendedName>
        <fullName evidence="3">Methyltransferase domain-containing protein</fullName>
    </recommendedName>
</protein>
<keyword evidence="1" id="KW-0489">Methyltransferase</keyword>
<dbReference type="PANTHER" id="PTHR43861:SF1">
    <property type="entry name" value="TRANS-ACONITATE 2-METHYLTRANSFERASE"/>
    <property type="match status" value="1"/>
</dbReference>
<evidence type="ECO:0000259" key="3">
    <source>
        <dbReference type="Pfam" id="PF13649"/>
    </source>
</evidence>
<dbReference type="EMBL" id="JAVRRF010000005">
    <property type="protein sequence ID" value="KAK5065883.1"/>
    <property type="molecule type" value="Genomic_DNA"/>
</dbReference>
<name>A0ABR0JIS8_9EURO</name>